<evidence type="ECO:0000256" key="1">
    <source>
        <dbReference type="ARBA" id="ARBA00000085"/>
    </source>
</evidence>
<sequence length="620" mass="71404">MRITLLLAFFLCFIQVSAQEVSLKQTLDKIYDQPDSGVFFLEKAKKLIYTKADSGLFYFYQGENEYLQGEDTKGQSFFLKSLQYLDPDEDPNYISIAYIRLTRAEQTLGQFEKALEFSQEGIKYAQYSGDSNYMAYHFLDIAVTYHDMENYAEGVRYGKMALGILNKYGKAKPLYRAYALNSIAINFDDWSKPDSALFYHFQVLEGLDEVDSLSVNFTFNNIGNTLLKQGRYQEAQKWIETALKINGKRGNDPYNLSTNYTNLATIAYNLNEWGKARQYLDSAEANVRRSRSTEKRRDYLFEEYRFYKNKGDLSKAMSFLEQYAALKDTIFKEDRVRMMGELQTRFEVAEKEQQLAESRAALAENELIVKNQNNQLLLLLIALLLILGVSFFIYYRQKTKTRHLEQEAKLQQIYSEQKIQMELQEQRRRISSDLHDNIGAQLTFIISSLRNLKFAKLSQEVFAQKLDQISDFTSDTINELRDTIWAMNKDQMTVADLQGRIAELLQKAKRACPQIQFDLEVSSKLDEQAALNSLEGINYYRIAQEAINNAIKHSAAQNIKVSLSPSDNQLKLTIKDDGKGLYSDQMSSNGLGNMNTRAKRIGRDFKIESFQGKGTCISVT</sequence>
<dbReference type="InterPro" id="IPR011712">
    <property type="entry name" value="Sig_transdc_His_kin_sub3_dim/P"/>
</dbReference>
<feature type="domain" description="Signal transduction histidine kinase subgroup 3 dimerisation and phosphoacceptor" evidence="13">
    <location>
        <begin position="427"/>
        <end position="490"/>
    </location>
</feature>
<feature type="transmembrane region" description="Helical" evidence="10">
    <location>
        <begin position="376"/>
        <end position="395"/>
    </location>
</feature>
<feature type="signal peptide" evidence="11">
    <location>
        <begin position="1"/>
        <end position="18"/>
    </location>
</feature>
<dbReference type="GO" id="GO:0046983">
    <property type="term" value="F:protein dimerization activity"/>
    <property type="evidence" value="ECO:0007669"/>
    <property type="project" value="InterPro"/>
</dbReference>
<gene>
    <name evidence="14" type="primary">desK</name>
    <name evidence="14" type="ORF">HLUCCX10_16815</name>
</gene>
<keyword evidence="7" id="KW-0067">ATP-binding</keyword>
<dbReference type="SUPFAM" id="SSF48452">
    <property type="entry name" value="TPR-like"/>
    <property type="match status" value="2"/>
</dbReference>
<feature type="domain" description="Histidine kinase/HSP90-like ATPase" evidence="12">
    <location>
        <begin position="540"/>
        <end position="619"/>
    </location>
</feature>
<dbReference type="InterPro" id="IPR036890">
    <property type="entry name" value="HATPase_C_sf"/>
</dbReference>
<dbReference type="SMART" id="SM00028">
    <property type="entry name" value="TPR"/>
    <property type="match status" value="4"/>
</dbReference>
<dbReference type="OrthoDB" id="1523646at2"/>
<keyword evidence="11" id="KW-0732">Signal</keyword>
<dbReference type="GO" id="GO:0000155">
    <property type="term" value="F:phosphorelay sensor kinase activity"/>
    <property type="evidence" value="ECO:0007669"/>
    <property type="project" value="InterPro"/>
</dbReference>
<evidence type="ECO:0000313" key="15">
    <source>
        <dbReference type="Proteomes" id="UP000050421"/>
    </source>
</evidence>
<keyword evidence="10" id="KW-0812">Transmembrane</keyword>
<dbReference type="AlphaFoldDB" id="A0A0P7X2L0"/>
<dbReference type="GO" id="GO:0005524">
    <property type="term" value="F:ATP binding"/>
    <property type="evidence" value="ECO:0007669"/>
    <property type="project" value="UniProtKB-KW"/>
</dbReference>
<dbReference type="InterPro" id="IPR003594">
    <property type="entry name" value="HATPase_dom"/>
</dbReference>
<keyword evidence="5" id="KW-0547">Nucleotide-binding</keyword>
<evidence type="ECO:0000256" key="5">
    <source>
        <dbReference type="ARBA" id="ARBA00022741"/>
    </source>
</evidence>
<evidence type="ECO:0000256" key="8">
    <source>
        <dbReference type="ARBA" id="ARBA00023012"/>
    </source>
</evidence>
<dbReference type="Gene3D" id="3.30.565.10">
    <property type="entry name" value="Histidine kinase-like ATPase, C-terminal domain"/>
    <property type="match status" value="1"/>
</dbReference>
<evidence type="ECO:0000256" key="11">
    <source>
        <dbReference type="SAM" id="SignalP"/>
    </source>
</evidence>
<dbReference type="Gene3D" id="1.20.5.1930">
    <property type="match status" value="1"/>
</dbReference>
<dbReference type="STRING" id="1305737.GCA_000526355_02886"/>
<dbReference type="PATRIC" id="fig|1305737.6.peg.1094"/>
<keyword evidence="4 14" id="KW-0808">Transferase</keyword>
<reference evidence="14 15" key="1">
    <citation type="submission" date="2015-09" db="EMBL/GenBank/DDBJ databases">
        <title>Identification and resolution of microdiversity through metagenomic sequencing of parallel consortia.</title>
        <authorList>
            <person name="Nelson W.C."/>
            <person name="Romine M.F."/>
            <person name="Lindemann S.R."/>
        </authorList>
    </citation>
    <scope>NUCLEOTIDE SEQUENCE [LARGE SCALE GENOMIC DNA]</scope>
    <source>
        <strain evidence="14">HL-49</strain>
    </source>
</reference>
<name>A0A0P7X2L0_9BACT</name>
<proteinExistence type="predicted"/>
<organism evidence="14 15">
    <name type="scientific">Algoriphagus marincola HL-49</name>
    <dbReference type="NCBI Taxonomy" id="1305737"/>
    <lineage>
        <taxon>Bacteria</taxon>
        <taxon>Pseudomonadati</taxon>
        <taxon>Bacteroidota</taxon>
        <taxon>Cytophagia</taxon>
        <taxon>Cytophagales</taxon>
        <taxon>Cyclobacteriaceae</taxon>
        <taxon>Algoriphagus</taxon>
    </lineage>
</organism>
<evidence type="ECO:0000313" key="14">
    <source>
        <dbReference type="EMBL" id="KPQ08917.1"/>
    </source>
</evidence>
<dbReference type="Pfam" id="PF02518">
    <property type="entry name" value="HATPase_c"/>
    <property type="match status" value="1"/>
</dbReference>
<keyword evidence="6 14" id="KW-0418">Kinase</keyword>
<feature type="repeat" description="TPR" evidence="9">
    <location>
        <begin position="216"/>
        <end position="249"/>
    </location>
</feature>
<evidence type="ECO:0000256" key="4">
    <source>
        <dbReference type="ARBA" id="ARBA00022679"/>
    </source>
</evidence>
<dbReference type="PROSITE" id="PS50005">
    <property type="entry name" value="TPR"/>
    <property type="match status" value="1"/>
</dbReference>
<dbReference type="Pfam" id="PF07730">
    <property type="entry name" value="HisKA_3"/>
    <property type="match status" value="1"/>
</dbReference>
<dbReference type="Pfam" id="PF13424">
    <property type="entry name" value="TPR_12"/>
    <property type="match status" value="1"/>
</dbReference>
<keyword evidence="8" id="KW-0902">Two-component regulatory system</keyword>
<dbReference type="eggNOG" id="COG0457">
    <property type="taxonomic scope" value="Bacteria"/>
</dbReference>
<dbReference type="Gene3D" id="1.25.40.10">
    <property type="entry name" value="Tetratricopeptide repeat domain"/>
    <property type="match status" value="2"/>
</dbReference>
<dbReference type="InterPro" id="IPR019734">
    <property type="entry name" value="TPR_rpt"/>
</dbReference>
<evidence type="ECO:0000259" key="12">
    <source>
        <dbReference type="Pfam" id="PF02518"/>
    </source>
</evidence>
<dbReference type="SUPFAM" id="SSF55874">
    <property type="entry name" value="ATPase domain of HSP90 chaperone/DNA topoisomerase II/histidine kinase"/>
    <property type="match status" value="1"/>
</dbReference>
<protein>
    <recommendedName>
        <fullName evidence="2">histidine kinase</fullName>
        <ecNumber evidence="2">2.7.13.3</ecNumber>
    </recommendedName>
</protein>
<accession>A0A0P7X2L0</accession>
<dbReference type="GO" id="GO:0016020">
    <property type="term" value="C:membrane"/>
    <property type="evidence" value="ECO:0007669"/>
    <property type="project" value="InterPro"/>
</dbReference>
<evidence type="ECO:0000256" key="7">
    <source>
        <dbReference type="ARBA" id="ARBA00022840"/>
    </source>
</evidence>
<dbReference type="EMBL" id="LJXT01000154">
    <property type="protein sequence ID" value="KPQ08917.1"/>
    <property type="molecule type" value="Genomic_DNA"/>
</dbReference>
<evidence type="ECO:0000259" key="13">
    <source>
        <dbReference type="Pfam" id="PF07730"/>
    </source>
</evidence>
<comment type="catalytic activity">
    <reaction evidence="1">
        <text>ATP + protein L-histidine = ADP + protein N-phospho-L-histidine.</text>
        <dbReference type="EC" id="2.7.13.3"/>
    </reaction>
</comment>
<dbReference type="CDD" id="cd16917">
    <property type="entry name" value="HATPase_UhpB-NarQ-NarX-like"/>
    <property type="match status" value="1"/>
</dbReference>
<dbReference type="PANTHER" id="PTHR24421">
    <property type="entry name" value="NITRATE/NITRITE SENSOR PROTEIN NARX-RELATED"/>
    <property type="match status" value="1"/>
</dbReference>
<dbReference type="EC" id="2.7.13.3" evidence="2"/>
<dbReference type="PANTHER" id="PTHR24421:SF10">
    <property type="entry name" value="NITRATE_NITRITE SENSOR PROTEIN NARQ"/>
    <property type="match status" value="1"/>
</dbReference>
<evidence type="ECO:0000256" key="9">
    <source>
        <dbReference type="PROSITE-ProRule" id="PRU00339"/>
    </source>
</evidence>
<evidence type="ECO:0000256" key="2">
    <source>
        <dbReference type="ARBA" id="ARBA00012438"/>
    </source>
</evidence>
<evidence type="ECO:0000256" key="3">
    <source>
        <dbReference type="ARBA" id="ARBA00022553"/>
    </source>
</evidence>
<keyword evidence="9" id="KW-0802">TPR repeat</keyword>
<comment type="caution">
    <text evidence="14">The sequence shown here is derived from an EMBL/GenBank/DDBJ whole genome shotgun (WGS) entry which is preliminary data.</text>
</comment>
<evidence type="ECO:0000256" key="10">
    <source>
        <dbReference type="SAM" id="Phobius"/>
    </source>
</evidence>
<keyword evidence="10" id="KW-0472">Membrane</keyword>
<dbReference type="InterPro" id="IPR050482">
    <property type="entry name" value="Sensor_HK_TwoCompSys"/>
</dbReference>
<dbReference type="eggNOG" id="COG4585">
    <property type="taxonomic scope" value="Bacteria"/>
</dbReference>
<keyword evidence="3" id="KW-0597">Phosphoprotein</keyword>
<evidence type="ECO:0000256" key="6">
    <source>
        <dbReference type="ARBA" id="ARBA00022777"/>
    </source>
</evidence>
<feature type="chain" id="PRO_5006145035" description="histidine kinase" evidence="11">
    <location>
        <begin position="19"/>
        <end position="620"/>
    </location>
</feature>
<dbReference type="Proteomes" id="UP000050421">
    <property type="component" value="Unassembled WGS sequence"/>
</dbReference>
<dbReference type="InterPro" id="IPR011990">
    <property type="entry name" value="TPR-like_helical_dom_sf"/>
</dbReference>
<keyword evidence="10" id="KW-1133">Transmembrane helix</keyword>